<dbReference type="InterPro" id="IPR017969">
    <property type="entry name" value="Heavy-metal-associated_CS"/>
</dbReference>
<dbReference type="EC" id="7.2.2.12" evidence="12"/>
<evidence type="ECO:0000256" key="8">
    <source>
        <dbReference type="ARBA" id="ARBA00022840"/>
    </source>
</evidence>
<comment type="catalytic activity">
    <reaction evidence="13">
        <text>Zn(2+)(in) + ATP + H2O = Zn(2+)(out) + ADP + phosphate + H(+)</text>
        <dbReference type="Rhea" id="RHEA:20621"/>
        <dbReference type="ChEBI" id="CHEBI:15377"/>
        <dbReference type="ChEBI" id="CHEBI:15378"/>
        <dbReference type="ChEBI" id="CHEBI:29105"/>
        <dbReference type="ChEBI" id="CHEBI:30616"/>
        <dbReference type="ChEBI" id="CHEBI:43474"/>
        <dbReference type="ChEBI" id="CHEBI:456216"/>
        <dbReference type="EC" id="7.2.2.12"/>
    </reaction>
</comment>
<dbReference type="PRINTS" id="PR00119">
    <property type="entry name" value="CATATPASE"/>
</dbReference>
<dbReference type="InterPro" id="IPR023298">
    <property type="entry name" value="ATPase_P-typ_TM_dom_sf"/>
</dbReference>
<sequence length="796" mass="84617">MTDKLSLQLALVLPGVPDERDACIQRLTDVLQAQGLEKVHVTQQDSKPLLCLHYDPTTVSPPRVRDMAQAAGAQLSARYQHELMRIDGMDCATCATVIEHALQRLEGVEEAAVSYATENMRLEYDTQRVSRQAIVQRLQSLGYSVREPEHDETWFERYRELIVCAIAGTLLLAGWLVGIRRGGVVPLVSAGLMGTSMVIGGYYAMRDAWQSIRERVLDIDVLMIVAAMGAAALGQWAEGALLLVLFSLGHALEHLAMDRARHAMEALANLAPKTALVLRDGIELELPVEDLQRGDQVLVKPGQRIAADGKVLEGISAVNQAAITGESMPVDKVVDSLVFAGTVNGEGLLRVEVTKLAKDSSLARMVHMVAEAQTEKSPTQRFVSRFEKIFVPMVLMGGAALIVIPPLLGMPFAESFYRAMAVLVAASPCALAIATPSAVLAGVARAARGGVLIKGGMHLENLRTLSVMAFDKTGTITTGKPSVTDVIALDGSQADLLTLAASIESRSGHPLAQAVVQAARSRQLAWPEASEVQSITGKGMRAMVSGGRVSIGNLRLFDADGVPDSVHQQALGLEALGKTTMLVRREGTFVGLLALADTPRPGMREVFAQLASLGVRQTVMLTGDNEPVAKAIAASVGITDVRAGLLPEDKLKVIDDLMRDHQQVAMVGDGVNDAPAMARATIGIAMGGAGTDVALETADVALMGDDLSRLPFAIALSRASHSIIQQNLWAAFGVVALLIPATLFGRASMGVAVLIHEGATVLVVLNALRLLRFTDPKVGRPGQTGSQGGLKSQVQR</sequence>
<dbReference type="CDD" id="cd07551">
    <property type="entry name" value="P-type_ATPase_HM_ZosA_PfeT-like"/>
    <property type="match status" value="1"/>
</dbReference>
<evidence type="ECO:0000256" key="6">
    <source>
        <dbReference type="ARBA" id="ARBA00022723"/>
    </source>
</evidence>
<keyword evidence="6 14" id="KW-0479">Metal-binding</keyword>
<dbReference type="PROSITE" id="PS00154">
    <property type="entry name" value="ATPASE_E1_E2"/>
    <property type="match status" value="1"/>
</dbReference>
<dbReference type="Proteomes" id="UP000405357">
    <property type="component" value="Unassembled WGS sequence"/>
</dbReference>
<dbReference type="SFLD" id="SFLDS00003">
    <property type="entry name" value="Haloacid_Dehalogenase"/>
    <property type="match status" value="1"/>
</dbReference>
<dbReference type="Pfam" id="PF00403">
    <property type="entry name" value="HMA"/>
    <property type="match status" value="1"/>
</dbReference>
<evidence type="ECO:0000256" key="2">
    <source>
        <dbReference type="ARBA" id="ARBA00006024"/>
    </source>
</evidence>
<dbReference type="GO" id="GO:0016787">
    <property type="term" value="F:hydrolase activity"/>
    <property type="evidence" value="ECO:0007669"/>
    <property type="project" value="UniProtKB-KW"/>
</dbReference>
<keyword evidence="4" id="KW-0597">Phosphoprotein</keyword>
<keyword evidence="10 14" id="KW-1133">Transmembrane helix</keyword>
<dbReference type="RefSeq" id="WP_150553509.1">
    <property type="nucleotide sequence ID" value="NZ_CABPSG010000025.1"/>
</dbReference>
<dbReference type="Pfam" id="PF00702">
    <property type="entry name" value="Hydrolase"/>
    <property type="match status" value="1"/>
</dbReference>
<keyword evidence="17" id="KW-1185">Reference proteome</keyword>
<dbReference type="InterPro" id="IPR008250">
    <property type="entry name" value="ATPase_P-typ_transduc_dom_A_sf"/>
</dbReference>
<dbReference type="InterPro" id="IPR051014">
    <property type="entry name" value="Cation_Transport_ATPase_IB"/>
</dbReference>
<dbReference type="Gene3D" id="3.40.1110.10">
    <property type="entry name" value="Calcium-transporting ATPase, cytoplasmic domain N"/>
    <property type="match status" value="1"/>
</dbReference>
<comment type="subcellular location">
    <subcellularLocation>
        <location evidence="1">Cell membrane</location>
        <topology evidence="1">Multi-pass membrane protein</topology>
    </subcellularLocation>
</comment>
<dbReference type="PANTHER" id="PTHR48085:SF5">
    <property type="entry name" value="CADMIUM_ZINC-TRANSPORTING ATPASE HMA4-RELATED"/>
    <property type="match status" value="1"/>
</dbReference>
<evidence type="ECO:0000256" key="14">
    <source>
        <dbReference type="RuleBase" id="RU362081"/>
    </source>
</evidence>
<dbReference type="NCBIfam" id="TIGR01494">
    <property type="entry name" value="ATPase_P-type"/>
    <property type="match status" value="1"/>
</dbReference>
<gene>
    <name evidence="16" type="primary">cadA</name>
    <name evidence="16" type="ORF">PSO31014_04348</name>
</gene>
<evidence type="ECO:0000256" key="11">
    <source>
        <dbReference type="ARBA" id="ARBA00023136"/>
    </source>
</evidence>
<dbReference type="SUPFAM" id="SSF55008">
    <property type="entry name" value="HMA, heavy metal-associated domain"/>
    <property type="match status" value="1"/>
</dbReference>
<dbReference type="PRINTS" id="PR00941">
    <property type="entry name" value="CDATPASE"/>
</dbReference>
<keyword evidence="11 14" id="KW-0472">Membrane</keyword>
<dbReference type="InterPro" id="IPR044492">
    <property type="entry name" value="P_typ_ATPase_HD_dom"/>
</dbReference>
<feature type="transmembrane region" description="Helical" evidence="14">
    <location>
        <begin position="184"/>
        <end position="204"/>
    </location>
</feature>
<name>A0ABY6WAC3_9BURK</name>
<dbReference type="InterPro" id="IPR023299">
    <property type="entry name" value="ATPase_P-typ_cyto_dom_N"/>
</dbReference>
<dbReference type="SUPFAM" id="SSF81665">
    <property type="entry name" value="Calcium ATPase, transmembrane domain M"/>
    <property type="match status" value="1"/>
</dbReference>
<evidence type="ECO:0000256" key="5">
    <source>
        <dbReference type="ARBA" id="ARBA00022692"/>
    </source>
</evidence>
<dbReference type="NCBIfam" id="TIGR01511">
    <property type="entry name" value="ATPase-IB1_Cu"/>
    <property type="match status" value="1"/>
</dbReference>
<feature type="transmembrane region" description="Helical" evidence="14">
    <location>
        <begin position="161"/>
        <end position="178"/>
    </location>
</feature>
<evidence type="ECO:0000313" key="17">
    <source>
        <dbReference type="Proteomes" id="UP000405357"/>
    </source>
</evidence>
<evidence type="ECO:0000256" key="7">
    <source>
        <dbReference type="ARBA" id="ARBA00022741"/>
    </source>
</evidence>
<dbReference type="InterPro" id="IPR001757">
    <property type="entry name" value="P_typ_ATPase"/>
</dbReference>
<keyword evidence="7 14" id="KW-0547">Nucleotide-binding</keyword>
<evidence type="ECO:0000256" key="10">
    <source>
        <dbReference type="ARBA" id="ARBA00022989"/>
    </source>
</evidence>
<feature type="transmembrane region" description="Helical" evidence="14">
    <location>
        <begin position="751"/>
        <end position="771"/>
    </location>
</feature>
<evidence type="ECO:0000259" key="15">
    <source>
        <dbReference type="PROSITE" id="PS50846"/>
    </source>
</evidence>
<dbReference type="SFLD" id="SFLDG00002">
    <property type="entry name" value="C1.7:_P-type_atpase_like"/>
    <property type="match status" value="1"/>
</dbReference>
<feature type="transmembrane region" description="Helical" evidence="14">
    <location>
        <begin position="728"/>
        <end position="745"/>
    </location>
</feature>
<dbReference type="Pfam" id="PF00122">
    <property type="entry name" value="E1-E2_ATPase"/>
    <property type="match status" value="1"/>
</dbReference>
<reference evidence="16 17" key="1">
    <citation type="submission" date="2019-08" db="EMBL/GenBank/DDBJ databases">
        <authorList>
            <person name="Peeters C."/>
        </authorList>
    </citation>
    <scope>NUCLEOTIDE SEQUENCE [LARGE SCALE GENOMIC DNA]</scope>
    <source>
        <strain evidence="16 17">LMG 31014</strain>
    </source>
</reference>
<dbReference type="InterPro" id="IPR006121">
    <property type="entry name" value="HMA_dom"/>
</dbReference>
<dbReference type="PROSITE" id="PS50846">
    <property type="entry name" value="HMA_2"/>
    <property type="match status" value="1"/>
</dbReference>
<dbReference type="PANTHER" id="PTHR48085">
    <property type="entry name" value="CADMIUM/ZINC-TRANSPORTING ATPASE HMA2-RELATED"/>
    <property type="match status" value="1"/>
</dbReference>
<dbReference type="Gene3D" id="3.40.50.1000">
    <property type="entry name" value="HAD superfamily/HAD-like"/>
    <property type="match status" value="1"/>
</dbReference>
<dbReference type="InterPro" id="IPR036163">
    <property type="entry name" value="HMA_dom_sf"/>
</dbReference>
<evidence type="ECO:0000256" key="12">
    <source>
        <dbReference type="ARBA" id="ARBA00039097"/>
    </source>
</evidence>
<organism evidence="16 17">
    <name type="scientific">Pandoraea soli</name>
    <dbReference type="NCBI Taxonomy" id="2508293"/>
    <lineage>
        <taxon>Bacteria</taxon>
        <taxon>Pseudomonadati</taxon>
        <taxon>Pseudomonadota</taxon>
        <taxon>Betaproteobacteria</taxon>
        <taxon>Burkholderiales</taxon>
        <taxon>Burkholderiaceae</taxon>
        <taxon>Pandoraea</taxon>
    </lineage>
</organism>
<keyword evidence="3 14" id="KW-1003">Cell membrane</keyword>
<dbReference type="SFLD" id="SFLDF00027">
    <property type="entry name" value="p-type_atpase"/>
    <property type="match status" value="1"/>
</dbReference>
<dbReference type="InterPro" id="IPR023214">
    <property type="entry name" value="HAD_sf"/>
</dbReference>
<keyword evidence="9" id="KW-1278">Translocase</keyword>
<dbReference type="NCBIfam" id="TIGR01525">
    <property type="entry name" value="ATPase-IB_hvy"/>
    <property type="match status" value="1"/>
</dbReference>
<comment type="similarity">
    <text evidence="2 14">Belongs to the cation transport ATPase (P-type) (TC 3.A.3) family. Type IB subfamily.</text>
</comment>
<dbReference type="CDD" id="cd00371">
    <property type="entry name" value="HMA"/>
    <property type="match status" value="1"/>
</dbReference>
<dbReference type="PROSITE" id="PS01047">
    <property type="entry name" value="HMA_1"/>
    <property type="match status" value="1"/>
</dbReference>
<evidence type="ECO:0000256" key="3">
    <source>
        <dbReference type="ARBA" id="ARBA00022475"/>
    </source>
</evidence>
<dbReference type="InterPro" id="IPR027256">
    <property type="entry name" value="P-typ_ATPase_IB"/>
</dbReference>
<dbReference type="Gene3D" id="2.70.150.10">
    <property type="entry name" value="Calcium-transporting ATPase, cytoplasmic transduction domain A"/>
    <property type="match status" value="1"/>
</dbReference>
<comment type="caution">
    <text evidence="16">The sequence shown here is derived from an EMBL/GenBank/DDBJ whole genome shotgun (WGS) entry which is preliminary data.</text>
</comment>
<accession>A0ABY6WAC3</accession>
<proteinExistence type="inferred from homology"/>
<dbReference type="InterPro" id="IPR059000">
    <property type="entry name" value="ATPase_P-type_domA"/>
</dbReference>
<keyword evidence="16" id="KW-0378">Hydrolase</keyword>
<feature type="transmembrane region" description="Helical" evidence="14">
    <location>
        <begin position="420"/>
        <end position="444"/>
    </location>
</feature>
<dbReference type="InterPro" id="IPR018303">
    <property type="entry name" value="ATPase_P-typ_P_site"/>
</dbReference>
<feature type="domain" description="HMA" evidence="15">
    <location>
        <begin position="80"/>
        <end position="146"/>
    </location>
</feature>
<evidence type="ECO:0000313" key="16">
    <source>
        <dbReference type="EMBL" id="VVE45349.1"/>
    </source>
</evidence>
<keyword evidence="8 14" id="KW-0067">ATP-binding</keyword>
<dbReference type="NCBIfam" id="TIGR01512">
    <property type="entry name" value="ATPase-IB2_Cd"/>
    <property type="match status" value="1"/>
</dbReference>
<evidence type="ECO:0000256" key="4">
    <source>
        <dbReference type="ARBA" id="ARBA00022553"/>
    </source>
</evidence>
<dbReference type="InterPro" id="IPR036412">
    <property type="entry name" value="HAD-like_sf"/>
</dbReference>
<dbReference type="SUPFAM" id="SSF81653">
    <property type="entry name" value="Calcium ATPase, transduction domain A"/>
    <property type="match status" value="1"/>
</dbReference>
<feature type="transmembrane region" description="Helical" evidence="14">
    <location>
        <begin position="389"/>
        <end position="408"/>
    </location>
</feature>
<evidence type="ECO:0000256" key="13">
    <source>
        <dbReference type="ARBA" id="ARBA00047308"/>
    </source>
</evidence>
<keyword evidence="5 14" id="KW-0812">Transmembrane</keyword>
<evidence type="ECO:0000256" key="9">
    <source>
        <dbReference type="ARBA" id="ARBA00022967"/>
    </source>
</evidence>
<protein>
    <recommendedName>
        <fullName evidence="12">P-type Zn(2+) transporter</fullName>
        <ecNumber evidence="12">7.2.2.12</ecNumber>
    </recommendedName>
</protein>
<dbReference type="Gene3D" id="3.30.70.100">
    <property type="match status" value="2"/>
</dbReference>
<evidence type="ECO:0000256" key="1">
    <source>
        <dbReference type="ARBA" id="ARBA00004651"/>
    </source>
</evidence>
<dbReference type="SUPFAM" id="SSF56784">
    <property type="entry name" value="HAD-like"/>
    <property type="match status" value="1"/>
</dbReference>
<dbReference type="EMBL" id="CABPSG010000025">
    <property type="protein sequence ID" value="VVE45349.1"/>
    <property type="molecule type" value="Genomic_DNA"/>
</dbReference>